<dbReference type="InterPro" id="IPR032432">
    <property type="entry name" value="Radical_SAM_C"/>
</dbReference>
<dbReference type="SFLD" id="SFLDG01082">
    <property type="entry name" value="B12-binding_domain_containing"/>
    <property type="match status" value="1"/>
</dbReference>
<evidence type="ECO:0000256" key="4">
    <source>
        <dbReference type="ARBA" id="ARBA00022723"/>
    </source>
</evidence>
<dbReference type="EMBL" id="SRME01000004">
    <property type="protein sequence ID" value="TGG87477.1"/>
    <property type="molecule type" value="Genomic_DNA"/>
</dbReference>
<dbReference type="Pfam" id="PF16199">
    <property type="entry name" value="Radical_SAM_C"/>
    <property type="match status" value="1"/>
</dbReference>
<dbReference type="SFLD" id="SFLDS00029">
    <property type="entry name" value="Radical_SAM"/>
    <property type="match status" value="1"/>
</dbReference>
<dbReference type="GO" id="GO:0005737">
    <property type="term" value="C:cytoplasm"/>
    <property type="evidence" value="ECO:0007669"/>
    <property type="project" value="TreeGrafter"/>
</dbReference>
<evidence type="ECO:0000256" key="6">
    <source>
        <dbReference type="ARBA" id="ARBA00023014"/>
    </source>
</evidence>
<accession>A0A4Z0VZI6</accession>
<evidence type="ECO:0000313" key="9">
    <source>
        <dbReference type="Proteomes" id="UP000297288"/>
    </source>
</evidence>
<dbReference type="OrthoDB" id="9815044at2"/>
<evidence type="ECO:0000256" key="5">
    <source>
        <dbReference type="ARBA" id="ARBA00023004"/>
    </source>
</evidence>
<evidence type="ECO:0000259" key="7">
    <source>
        <dbReference type="PROSITE" id="PS51918"/>
    </source>
</evidence>
<keyword evidence="6" id="KW-0411">Iron-sulfur</keyword>
<dbReference type="GO" id="GO:0002926">
    <property type="term" value="P:tRNA wobble base 5-methoxycarbonylmethyl-2-thiouridinylation"/>
    <property type="evidence" value="ECO:0007669"/>
    <property type="project" value="TreeGrafter"/>
</dbReference>
<dbReference type="Pfam" id="PF04055">
    <property type="entry name" value="Radical_SAM"/>
    <property type="match status" value="1"/>
</dbReference>
<evidence type="ECO:0000256" key="3">
    <source>
        <dbReference type="ARBA" id="ARBA00022691"/>
    </source>
</evidence>
<dbReference type="SUPFAM" id="SSF102114">
    <property type="entry name" value="Radical SAM enzymes"/>
    <property type="match status" value="1"/>
</dbReference>
<dbReference type="GO" id="GO:0051539">
    <property type="term" value="F:4 iron, 4 sulfur cluster binding"/>
    <property type="evidence" value="ECO:0007669"/>
    <property type="project" value="UniProtKB-KW"/>
</dbReference>
<keyword evidence="2" id="KW-0004">4Fe-4S</keyword>
<dbReference type="PROSITE" id="PS51918">
    <property type="entry name" value="RADICAL_SAM"/>
    <property type="match status" value="1"/>
</dbReference>
<reference evidence="8 9" key="1">
    <citation type="submission" date="2019-04" db="EMBL/GenBank/DDBJ databases">
        <title>Draft genome sequence data and analysis of a Fermenting Bacterium, Geotoga petraea strain HO-Geo1, isolated from heavy-oil petroleum reservoir in Russia.</title>
        <authorList>
            <person name="Grouzdev D.S."/>
            <person name="Semenova E.M."/>
            <person name="Sokolova D.S."/>
            <person name="Tourova T.P."/>
            <person name="Poltaraus A.B."/>
            <person name="Nazina T.N."/>
        </authorList>
    </citation>
    <scope>NUCLEOTIDE SEQUENCE [LARGE SCALE GENOMIC DNA]</scope>
    <source>
        <strain evidence="8 9">HO-Geo1</strain>
    </source>
</reference>
<keyword evidence="4" id="KW-0479">Metal-binding</keyword>
<dbReference type="InterPro" id="IPR023404">
    <property type="entry name" value="rSAM_horseshoe"/>
</dbReference>
<dbReference type="InterPro" id="IPR039661">
    <property type="entry name" value="ELP3"/>
</dbReference>
<feature type="domain" description="Radical SAM core" evidence="7">
    <location>
        <begin position="4"/>
        <end position="242"/>
    </location>
</feature>
<dbReference type="GO" id="GO:0003824">
    <property type="term" value="F:catalytic activity"/>
    <property type="evidence" value="ECO:0007669"/>
    <property type="project" value="InterPro"/>
</dbReference>
<dbReference type="PANTHER" id="PTHR11135">
    <property type="entry name" value="HISTONE ACETYLTRANSFERASE-RELATED"/>
    <property type="match status" value="1"/>
</dbReference>
<name>A0A4Z0VZI6_9BACT</name>
<sequence length="336" mass="39294">MEKVKMSKEYIIPIFLPHGGCKKRCVFCNEYSATGFGEFPKYRDLDKIFERYLSYFSEKNNVYMAYYGSTFTGMEKEKIKYYLDYSQNKINEGYAKGIRFSTSPEEINEEIIDILKNYDIDLVELGVQSFNSEVLEKSNRPHDLENVYKAIKLLEENEIYFGLHLMTGLPGSNYEIEAYSVKETLKTKAKTVRIHPSVVLKNTILEKLYQKREFIPETLDEAVKKVSEFAIMIEKSGKKVIRYGLCLYGDQIRNVVAGPYHQSFGDLVKTDIIYKLIDNLEEEVKVPIKLKPQFLGYKKRNEEIIKDKSIIFEDRVDIEYGRRKGLDLEKLKKILL</sequence>
<comment type="cofactor">
    <cofactor evidence="1">
        <name>[4Fe-4S] cluster</name>
        <dbReference type="ChEBI" id="CHEBI:49883"/>
    </cofactor>
</comment>
<dbReference type="GO" id="GO:0046872">
    <property type="term" value="F:metal ion binding"/>
    <property type="evidence" value="ECO:0007669"/>
    <property type="project" value="UniProtKB-KW"/>
</dbReference>
<dbReference type="InterPro" id="IPR006638">
    <property type="entry name" value="Elp3/MiaA/NifB-like_rSAM"/>
</dbReference>
<organism evidence="8 9">
    <name type="scientific">Geotoga petraea</name>
    <dbReference type="NCBI Taxonomy" id="28234"/>
    <lineage>
        <taxon>Bacteria</taxon>
        <taxon>Thermotogati</taxon>
        <taxon>Thermotogota</taxon>
        <taxon>Thermotogae</taxon>
        <taxon>Petrotogales</taxon>
        <taxon>Petrotogaceae</taxon>
        <taxon>Geotoga</taxon>
    </lineage>
</organism>
<keyword evidence="5" id="KW-0408">Iron</keyword>
<dbReference type="InterPro" id="IPR058240">
    <property type="entry name" value="rSAM_sf"/>
</dbReference>
<evidence type="ECO:0000256" key="2">
    <source>
        <dbReference type="ARBA" id="ARBA00022485"/>
    </source>
</evidence>
<comment type="caution">
    <text evidence="8">The sequence shown here is derived from an EMBL/GenBank/DDBJ whole genome shotgun (WGS) entry which is preliminary data.</text>
</comment>
<dbReference type="AlphaFoldDB" id="A0A4Z0VZI6"/>
<dbReference type="CDD" id="cd01335">
    <property type="entry name" value="Radical_SAM"/>
    <property type="match status" value="1"/>
</dbReference>
<keyword evidence="3" id="KW-0949">S-adenosyl-L-methionine</keyword>
<protein>
    <submittedName>
        <fullName evidence="8">Radical SAM protein</fullName>
    </submittedName>
</protein>
<dbReference type="PANTHER" id="PTHR11135:SF0">
    <property type="entry name" value="ELONGATOR COMPLEX PROTEIN 3"/>
    <property type="match status" value="1"/>
</dbReference>
<evidence type="ECO:0000256" key="1">
    <source>
        <dbReference type="ARBA" id="ARBA00001966"/>
    </source>
</evidence>
<dbReference type="Proteomes" id="UP000297288">
    <property type="component" value="Unassembled WGS sequence"/>
</dbReference>
<dbReference type="InterPro" id="IPR007197">
    <property type="entry name" value="rSAM"/>
</dbReference>
<dbReference type="SFLD" id="SFLDG01086">
    <property type="entry name" value="elongater_protein-like"/>
    <property type="match status" value="1"/>
</dbReference>
<gene>
    <name evidence="8" type="ORF">E4650_06925</name>
</gene>
<evidence type="ECO:0000313" key="8">
    <source>
        <dbReference type="EMBL" id="TGG87477.1"/>
    </source>
</evidence>
<dbReference type="SMART" id="SM00729">
    <property type="entry name" value="Elp3"/>
    <property type="match status" value="1"/>
</dbReference>
<dbReference type="Gene3D" id="3.80.30.20">
    <property type="entry name" value="tm_1862 like domain"/>
    <property type="match status" value="1"/>
</dbReference>
<proteinExistence type="predicted"/>